<sequence>MGSVPGAYDSHTVSDMFPKKAVGLVTGIGSMEGSIGGVLFQQLAGRLNQHYHATPPTAYLVLFCVCAFAYLVPWCIMKPLVPRFRPVVLHE</sequence>
<organism evidence="2 3">
    <name type="scientific">Chitinophaga costaii</name>
    <dbReference type="NCBI Taxonomy" id="1335309"/>
    <lineage>
        <taxon>Bacteria</taxon>
        <taxon>Pseudomonadati</taxon>
        <taxon>Bacteroidota</taxon>
        <taxon>Chitinophagia</taxon>
        <taxon>Chitinophagales</taxon>
        <taxon>Chitinophagaceae</taxon>
        <taxon>Chitinophaga</taxon>
    </lineage>
</organism>
<keyword evidence="1" id="KW-0812">Transmembrane</keyword>
<protein>
    <submittedName>
        <fullName evidence="2">MFS transporter, ACS family, hexuronate transporter</fullName>
    </submittedName>
</protein>
<feature type="transmembrane region" description="Helical" evidence="1">
    <location>
        <begin position="21"/>
        <end position="44"/>
    </location>
</feature>
<evidence type="ECO:0000313" key="3">
    <source>
        <dbReference type="Proteomes" id="UP000242818"/>
    </source>
</evidence>
<dbReference type="AlphaFoldDB" id="A0A1C4CKY6"/>
<keyword evidence="1" id="KW-0472">Membrane</keyword>
<evidence type="ECO:0000313" key="2">
    <source>
        <dbReference type="EMBL" id="SCC19725.1"/>
    </source>
</evidence>
<gene>
    <name evidence="2" type="ORF">GA0116948_104177</name>
</gene>
<dbReference type="InterPro" id="IPR036259">
    <property type="entry name" value="MFS_trans_sf"/>
</dbReference>
<proteinExistence type="predicted"/>
<keyword evidence="3" id="KW-1185">Reference proteome</keyword>
<evidence type="ECO:0000256" key="1">
    <source>
        <dbReference type="SAM" id="Phobius"/>
    </source>
</evidence>
<feature type="transmembrane region" description="Helical" evidence="1">
    <location>
        <begin position="56"/>
        <end position="76"/>
    </location>
</feature>
<dbReference type="STRING" id="1335309.GA0116948_104177"/>
<reference evidence="2 3" key="1">
    <citation type="submission" date="2016-08" db="EMBL/GenBank/DDBJ databases">
        <authorList>
            <person name="Seilhamer J.J."/>
        </authorList>
    </citation>
    <scope>NUCLEOTIDE SEQUENCE [LARGE SCALE GENOMIC DNA]</scope>
    <source>
        <strain evidence="2 3">A37T2</strain>
    </source>
</reference>
<accession>A0A1C4CKY6</accession>
<keyword evidence="1" id="KW-1133">Transmembrane helix</keyword>
<name>A0A1C4CKY6_9BACT</name>
<dbReference type="Gene3D" id="1.20.1250.20">
    <property type="entry name" value="MFS general substrate transporter like domains"/>
    <property type="match status" value="1"/>
</dbReference>
<dbReference type="Proteomes" id="UP000242818">
    <property type="component" value="Unassembled WGS sequence"/>
</dbReference>
<dbReference type="SUPFAM" id="SSF103473">
    <property type="entry name" value="MFS general substrate transporter"/>
    <property type="match status" value="1"/>
</dbReference>
<dbReference type="EMBL" id="FMAR01000004">
    <property type="protein sequence ID" value="SCC19725.1"/>
    <property type="molecule type" value="Genomic_DNA"/>
</dbReference>